<sequence length="91" mass="10795">MNRPVLKDYFITTGFYDLLPMALKLAGNLGYDHFEMIEAICKVHDKFNQYPPTRNRTAWFRLVFEEKLKEARADILAFKTKKDHLREKASK</sequence>
<dbReference type="OrthoDB" id="1808470at2"/>
<name>A0A2U3K866_9FIRM</name>
<dbReference type="Proteomes" id="UP000238916">
    <property type="component" value="Unassembled WGS sequence"/>
</dbReference>
<gene>
    <name evidence="1" type="ORF">SBF1_1550003</name>
</gene>
<dbReference type="AlphaFoldDB" id="A0A2U3K866"/>
<evidence type="ECO:0000313" key="1">
    <source>
        <dbReference type="EMBL" id="SPF35760.1"/>
    </source>
</evidence>
<proteinExistence type="predicted"/>
<accession>A0A2U3K866</accession>
<protein>
    <submittedName>
        <fullName evidence="1">Uncharacterized protein</fullName>
    </submittedName>
</protein>
<organism evidence="1 2">
    <name type="scientific">Candidatus Desulfosporosinus infrequens</name>
    <dbReference type="NCBI Taxonomy" id="2043169"/>
    <lineage>
        <taxon>Bacteria</taxon>
        <taxon>Bacillati</taxon>
        <taxon>Bacillota</taxon>
        <taxon>Clostridia</taxon>
        <taxon>Eubacteriales</taxon>
        <taxon>Desulfitobacteriaceae</taxon>
        <taxon>Desulfosporosinus</taxon>
    </lineage>
</organism>
<evidence type="ECO:0000313" key="2">
    <source>
        <dbReference type="Proteomes" id="UP000238916"/>
    </source>
</evidence>
<dbReference type="EMBL" id="OMOF01000063">
    <property type="protein sequence ID" value="SPF35760.1"/>
    <property type="molecule type" value="Genomic_DNA"/>
</dbReference>
<reference evidence="2" key="1">
    <citation type="submission" date="2018-02" db="EMBL/GenBank/DDBJ databases">
        <authorList>
            <person name="Hausmann B."/>
        </authorList>
    </citation>
    <scope>NUCLEOTIDE SEQUENCE [LARGE SCALE GENOMIC DNA]</scope>
    <source>
        <strain evidence="2">Peat soil MAG SbF1</strain>
    </source>
</reference>